<dbReference type="AlphaFoldDB" id="A0A7N4NW50"/>
<evidence type="ECO:0000256" key="6">
    <source>
        <dbReference type="ARBA" id="ARBA00049261"/>
    </source>
</evidence>
<comment type="catalytic activity">
    <reaction evidence="6">
        <text>[thioredoxin]-disulfide + L-methionine + H2O = L-methionine (R)-S-oxide + [thioredoxin]-dithiol</text>
        <dbReference type="Rhea" id="RHEA:21260"/>
        <dbReference type="Rhea" id="RHEA-COMP:10698"/>
        <dbReference type="Rhea" id="RHEA-COMP:10700"/>
        <dbReference type="ChEBI" id="CHEBI:15377"/>
        <dbReference type="ChEBI" id="CHEBI:29950"/>
        <dbReference type="ChEBI" id="CHEBI:50058"/>
        <dbReference type="ChEBI" id="CHEBI:57844"/>
        <dbReference type="ChEBI" id="CHEBI:58773"/>
        <dbReference type="EC" id="1.8.4.14"/>
    </reaction>
</comment>
<feature type="region of interest" description="Disordered" evidence="8">
    <location>
        <begin position="255"/>
        <end position="276"/>
    </location>
</feature>
<evidence type="ECO:0000256" key="3">
    <source>
        <dbReference type="ARBA" id="ARBA00022833"/>
    </source>
</evidence>
<reference evidence="10 11" key="1">
    <citation type="journal article" date="2011" name="Proc. Natl. Acad. Sci. U.S.A.">
        <title>Genetic diversity and population structure of the endangered marsupial Sarcophilus harrisii (Tasmanian devil).</title>
        <authorList>
            <person name="Miller W."/>
            <person name="Hayes V.M."/>
            <person name="Ratan A."/>
            <person name="Petersen D.C."/>
            <person name="Wittekindt N.E."/>
            <person name="Miller J."/>
            <person name="Walenz B."/>
            <person name="Knight J."/>
            <person name="Qi J."/>
            <person name="Zhao F."/>
            <person name="Wang Q."/>
            <person name="Bedoya-Reina O.C."/>
            <person name="Katiyar N."/>
            <person name="Tomsho L.P."/>
            <person name="Kasson L.M."/>
            <person name="Hardie R.A."/>
            <person name="Woodbridge P."/>
            <person name="Tindall E.A."/>
            <person name="Bertelsen M.F."/>
            <person name="Dixon D."/>
            <person name="Pyecroft S."/>
            <person name="Helgen K.M."/>
            <person name="Lesk A.M."/>
            <person name="Pringle T.H."/>
            <person name="Patterson N."/>
            <person name="Zhang Y."/>
            <person name="Kreiss A."/>
            <person name="Woods G.M."/>
            <person name="Jones M.E."/>
            <person name="Schuster S.C."/>
        </authorList>
    </citation>
    <scope>NUCLEOTIDE SEQUENCE [LARGE SCALE GENOMIC DNA]</scope>
</reference>
<dbReference type="NCBIfam" id="TIGR00357">
    <property type="entry name" value="peptide-methionine (R)-S-oxide reductase MsrB"/>
    <property type="match status" value="1"/>
</dbReference>
<comment type="function">
    <text evidence="7">Methionine-sulfoxide reductase that specifically reduces methionine (R)-sulfoxide back to methionine. While in many cases methionine oxidation is the result of random oxidation following oxidative stress, methionine oxidation is also a post-translational modification that takes place on specific residues.</text>
</comment>
<protein>
    <recommendedName>
        <fullName evidence="7">Peptide-methionine (R)-S-oxide reductase</fullName>
        <ecNumber evidence="7">1.8.4.12</ecNumber>
    </recommendedName>
</protein>
<sequence>MPLVKRRRGRRCGTRARSPARPLGPPSPSLAVYAHIWSWLLLPRNFPSCLPTPCRPQPGRDRQRGARPRPRRLPASAPPACRSASLSVRPSVRPPPPRALRLGLQLCLCLAAAAARQPGSCRDRKNCKVVFSQQELRKRLTPLQYHVTQEKGTESAFEGKYTSHKDRGMYKCVVCGTPLFNSETKYDSGSGWPSFHDVISSDAITFTDDFSHGMHRVETSCSQCGAHLGHVFDDGPRPTGKRYCINSASLSFSPAENGNTEDNTINIPAQAGKMEL</sequence>
<dbReference type="GeneTree" id="ENSGT00940000155240"/>
<dbReference type="Ensembl" id="ENSSHAT00000037622.1">
    <property type="protein sequence ID" value="ENSSHAP00000028852.1"/>
    <property type="gene ID" value="ENSSHAG00000021477.1"/>
</dbReference>
<dbReference type="GO" id="GO:0008270">
    <property type="term" value="F:zinc ion binding"/>
    <property type="evidence" value="ECO:0007669"/>
    <property type="project" value="UniProtKB-ARBA"/>
</dbReference>
<reference evidence="10" key="2">
    <citation type="submission" date="2025-08" db="UniProtKB">
        <authorList>
            <consortium name="Ensembl"/>
        </authorList>
    </citation>
    <scope>IDENTIFICATION</scope>
</reference>
<proteinExistence type="inferred from homology"/>
<feature type="compositionally biased region" description="Polar residues" evidence="8">
    <location>
        <begin position="255"/>
        <end position="267"/>
    </location>
</feature>
<evidence type="ECO:0000256" key="1">
    <source>
        <dbReference type="ARBA" id="ARBA00007174"/>
    </source>
</evidence>
<dbReference type="SUPFAM" id="SSF51316">
    <property type="entry name" value="Mss4-like"/>
    <property type="match status" value="1"/>
</dbReference>
<dbReference type="Gene3D" id="2.170.150.20">
    <property type="entry name" value="Peptide methionine sulfoxide reductase"/>
    <property type="match status" value="1"/>
</dbReference>
<dbReference type="HAMAP" id="MF_01400">
    <property type="entry name" value="MsrB"/>
    <property type="match status" value="1"/>
</dbReference>
<dbReference type="EC" id="1.8.4.12" evidence="7"/>
<keyword evidence="2 7" id="KW-0479">Metal-binding</keyword>
<dbReference type="GO" id="GO:0030091">
    <property type="term" value="P:protein repair"/>
    <property type="evidence" value="ECO:0007669"/>
    <property type="project" value="InterPro"/>
</dbReference>
<dbReference type="PROSITE" id="PS51790">
    <property type="entry name" value="MSRB"/>
    <property type="match status" value="1"/>
</dbReference>
<evidence type="ECO:0000256" key="4">
    <source>
        <dbReference type="ARBA" id="ARBA00023002"/>
    </source>
</evidence>
<dbReference type="FunFam" id="2.170.150.20:FF:000004">
    <property type="entry name" value="Peptide-methionine (R)-S-oxide reductase"/>
    <property type="match status" value="1"/>
</dbReference>
<evidence type="ECO:0000256" key="8">
    <source>
        <dbReference type="SAM" id="MobiDB-lite"/>
    </source>
</evidence>
<organism evidence="10 11">
    <name type="scientific">Sarcophilus harrisii</name>
    <name type="common">Tasmanian devil</name>
    <name type="synonym">Sarcophilus laniarius</name>
    <dbReference type="NCBI Taxonomy" id="9305"/>
    <lineage>
        <taxon>Eukaryota</taxon>
        <taxon>Metazoa</taxon>
        <taxon>Chordata</taxon>
        <taxon>Craniata</taxon>
        <taxon>Vertebrata</taxon>
        <taxon>Euteleostomi</taxon>
        <taxon>Mammalia</taxon>
        <taxon>Metatheria</taxon>
        <taxon>Dasyuromorphia</taxon>
        <taxon>Dasyuridae</taxon>
        <taxon>Sarcophilus</taxon>
    </lineage>
</organism>
<comment type="catalytic activity">
    <reaction evidence="5 7">
        <text>L-methionyl-[protein] + [thioredoxin]-disulfide + H2O = L-methionyl-(R)-S-oxide-[protein] + [thioredoxin]-dithiol</text>
        <dbReference type="Rhea" id="RHEA:24164"/>
        <dbReference type="Rhea" id="RHEA-COMP:10698"/>
        <dbReference type="Rhea" id="RHEA-COMP:10700"/>
        <dbReference type="Rhea" id="RHEA-COMP:12313"/>
        <dbReference type="Rhea" id="RHEA-COMP:12314"/>
        <dbReference type="ChEBI" id="CHEBI:15377"/>
        <dbReference type="ChEBI" id="CHEBI:16044"/>
        <dbReference type="ChEBI" id="CHEBI:29950"/>
        <dbReference type="ChEBI" id="CHEBI:45764"/>
        <dbReference type="ChEBI" id="CHEBI:50058"/>
        <dbReference type="EC" id="1.8.4.12"/>
    </reaction>
</comment>
<comment type="similarity">
    <text evidence="1 7">Belongs to the MsrB Met sulfoxide reductase family.</text>
</comment>
<evidence type="ECO:0000313" key="11">
    <source>
        <dbReference type="Proteomes" id="UP000007648"/>
    </source>
</evidence>
<dbReference type="GO" id="GO:0006979">
    <property type="term" value="P:response to oxidative stress"/>
    <property type="evidence" value="ECO:0007669"/>
    <property type="project" value="InterPro"/>
</dbReference>
<gene>
    <name evidence="10" type="primary">MSRB3</name>
</gene>
<feature type="region of interest" description="Disordered" evidence="8">
    <location>
        <begin position="1"/>
        <end position="25"/>
    </location>
</feature>
<feature type="domain" description="MsrB" evidence="9">
    <location>
        <begin position="133"/>
        <end position="255"/>
    </location>
</feature>
<name>A0A7N4NW50_SARHA</name>
<dbReference type="GO" id="GO:0033743">
    <property type="term" value="F:peptide-methionine (R)-S-oxide reductase activity"/>
    <property type="evidence" value="ECO:0007669"/>
    <property type="project" value="UniProtKB-EC"/>
</dbReference>
<reference evidence="10" key="3">
    <citation type="submission" date="2025-09" db="UniProtKB">
        <authorList>
            <consortium name="Ensembl"/>
        </authorList>
    </citation>
    <scope>IDENTIFICATION</scope>
</reference>
<evidence type="ECO:0000256" key="2">
    <source>
        <dbReference type="ARBA" id="ARBA00022723"/>
    </source>
</evidence>
<comment type="cofactor">
    <cofactor evidence="7">
        <name>Zn(2+)</name>
        <dbReference type="ChEBI" id="CHEBI:29105"/>
    </cofactor>
    <text evidence="7">Binds 1 zinc ion per subunit.</text>
</comment>
<evidence type="ECO:0000259" key="9">
    <source>
        <dbReference type="PROSITE" id="PS51790"/>
    </source>
</evidence>
<feature type="compositionally biased region" description="Basic residues" evidence="8">
    <location>
        <begin position="1"/>
        <end position="14"/>
    </location>
</feature>
<dbReference type="InterPro" id="IPR028427">
    <property type="entry name" value="Met_Sox_Rdtase_MsrB"/>
</dbReference>
<dbReference type="GO" id="GO:0005737">
    <property type="term" value="C:cytoplasm"/>
    <property type="evidence" value="ECO:0007669"/>
    <property type="project" value="TreeGrafter"/>
</dbReference>
<dbReference type="Pfam" id="PF01641">
    <property type="entry name" value="SelR"/>
    <property type="match status" value="1"/>
</dbReference>
<evidence type="ECO:0000313" key="10">
    <source>
        <dbReference type="Ensembl" id="ENSSHAP00000028852.1"/>
    </source>
</evidence>
<feature type="region of interest" description="Disordered" evidence="8">
    <location>
        <begin position="52"/>
        <end position="94"/>
    </location>
</feature>
<accession>A0A7N4NW50</accession>
<evidence type="ECO:0000256" key="5">
    <source>
        <dbReference type="ARBA" id="ARBA00048488"/>
    </source>
</evidence>
<dbReference type="InterPro" id="IPR011057">
    <property type="entry name" value="Mss4-like_sf"/>
</dbReference>
<dbReference type="Proteomes" id="UP000007648">
    <property type="component" value="Unassembled WGS sequence"/>
</dbReference>
<dbReference type="PANTHER" id="PTHR10173">
    <property type="entry name" value="METHIONINE SULFOXIDE REDUCTASE"/>
    <property type="match status" value="1"/>
</dbReference>
<feature type="compositionally biased region" description="Low complexity" evidence="8">
    <location>
        <begin position="73"/>
        <end position="91"/>
    </location>
</feature>
<keyword evidence="11" id="KW-1185">Reference proteome</keyword>
<dbReference type="InterPro" id="IPR002579">
    <property type="entry name" value="Met_Sox_Rdtase_MsrB_dom"/>
</dbReference>
<keyword evidence="4 7" id="KW-0560">Oxidoreductase</keyword>
<dbReference type="PANTHER" id="PTHR10173:SF56">
    <property type="entry name" value="METHIONINE-R-SULFOXIDE REDUCTASE B3"/>
    <property type="match status" value="1"/>
</dbReference>
<evidence type="ECO:0000256" key="7">
    <source>
        <dbReference type="RuleBase" id="RU365044"/>
    </source>
</evidence>
<keyword evidence="3 7" id="KW-0862">Zinc</keyword>
<dbReference type="GO" id="GO:0033745">
    <property type="term" value="F:L-methionine-(R)-S-oxide reductase activity"/>
    <property type="evidence" value="ECO:0007669"/>
    <property type="project" value="UniProtKB-EC"/>
</dbReference>